<sequence length="58" mass="6428">MKTDNPVINLAYEQAVVAILNACPQATEDQAETAIEAICELIFTIIDQHMEQKNDTAH</sequence>
<reference evidence="1" key="1">
    <citation type="journal article" date="2021" name="Proc. Natl. Acad. Sci. U.S.A.">
        <title>A Catalog of Tens of Thousands of Viruses from Human Metagenomes Reveals Hidden Associations with Chronic Diseases.</title>
        <authorList>
            <person name="Tisza M.J."/>
            <person name="Buck C.B."/>
        </authorList>
    </citation>
    <scope>NUCLEOTIDE SEQUENCE</scope>
    <source>
        <strain evidence="1">CtwJH20</strain>
    </source>
</reference>
<accession>A0A8S5TC92</accession>
<proteinExistence type="predicted"/>
<dbReference type="EMBL" id="BK032792">
    <property type="protein sequence ID" value="DAF60651.1"/>
    <property type="molecule type" value="Genomic_DNA"/>
</dbReference>
<organism evidence="1">
    <name type="scientific">Podoviridae sp. ctwJH20</name>
    <dbReference type="NCBI Taxonomy" id="2827753"/>
    <lineage>
        <taxon>Viruses</taxon>
        <taxon>Duplodnaviria</taxon>
        <taxon>Heunggongvirae</taxon>
        <taxon>Uroviricota</taxon>
        <taxon>Caudoviricetes</taxon>
    </lineage>
</organism>
<name>A0A8S5TC92_9CAUD</name>
<evidence type="ECO:0000313" key="1">
    <source>
        <dbReference type="EMBL" id="DAF60651.1"/>
    </source>
</evidence>
<protein>
    <submittedName>
        <fullName evidence="1">Uncharacterized protein</fullName>
    </submittedName>
</protein>